<feature type="domain" description="Glycoside hydrolase family 5" evidence="11">
    <location>
        <begin position="428"/>
        <end position="681"/>
    </location>
</feature>
<comment type="subcellular location">
    <subcellularLocation>
        <location evidence="1">Secreted</location>
    </subcellularLocation>
</comment>
<comment type="catalytic activity">
    <reaction evidence="8">
        <text>Successive hydrolysis of beta-D-glucose units from the non-reducing ends of (1-&gt;3)-beta-D-glucans, releasing alpha-glucose.</text>
        <dbReference type="EC" id="3.2.1.58"/>
    </reaction>
</comment>
<sequence length="756" mass="81183">MSAPSSTSQPATGGPAPAESIRNAAPSVSNNPFLTAEGPAPSATTNVPDTPMAAAEQIHAGAAAPAGARPPPTTSTAPFAMEQPRWAYSRGQNAVPLRQGPYLDAHNDSPDVRRFSEHRMSTPDSEASHGYESAHEDPFTDARSSTETATPPRHSAMFMSPQAQYSRGSSLGEEPPTIRATGGAASTIQSAPSTAPSTEASAAPAAAGGAAVGVGGTAAARKAAVAAGYTSPHTRAAPVLSPSQHFQNYVTNPADLEEQRSFTGGAAGADKERYDAGPTRGAAGGFLTGWRKWVLAAVVAAVVLGVALGVGLGVGLNNDSDSDSDKSRGAGSGSSSGHRDTGAPPATPNTTTPQSLTALPRWNWTDADKKAFGVNIGGQFLLERWLYEDWMTEVGGADAWDEWSMSRNLGEEKMRNVLDNHMSTWFVESHLDTLQQAGINMIRIPIGYWPFLSTAETGEPYVNASQLDYLSLALNWAWERKMYVLMDMHGLPGSQNGDQSSGHNMSLNSNGNNDVPWFTPQNQNLSKVAVTNMFEWLTKHPAHSVISGVTTVNEPQTDNGNTTRVSILRDFYRWSIQQGDKYNLPVILHHGFVPEPYRYWDDFMSEQDPSMVIFDDHPYPAWYQNPNPTNETVIIQNICDLGQQGEDFPVPVVMGEWSGVNNVNQSELTTDYLNTQVSTYGWSGGSMFFNYRVNTTQNPVVGPPANIGVEYSLLDMLPQGNAVGQFPIYNGSTSVRAFTNSLRPSCGRAPSYDWTT</sequence>
<feature type="region of interest" description="Disordered" evidence="10">
    <location>
        <begin position="1"/>
        <end position="200"/>
    </location>
</feature>
<dbReference type="Gene3D" id="3.20.20.80">
    <property type="entry name" value="Glycosidases"/>
    <property type="match status" value="1"/>
</dbReference>
<keyword evidence="13" id="KW-1185">Reference proteome</keyword>
<evidence type="ECO:0000256" key="1">
    <source>
        <dbReference type="ARBA" id="ARBA00004613"/>
    </source>
</evidence>
<dbReference type="InterPro" id="IPR001547">
    <property type="entry name" value="Glyco_hydro_5"/>
</dbReference>
<feature type="compositionally biased region" description="Basic and acidic residues" evidence="10">
    <location>
        <begin position="105"/>
        <end position="140"/>
    </location>
</feature>
<evidence type="ECO:0000256" key="8">
    <source>
        <dbReference type="ARBA" id="ARBA00036824"/>
    </source>
</evidence>
<reference evidence="12 13" key="1">
    <citation type="journal article" date="2020" name="Elife">
        <title>Loss of centromere function drives karyotype evolution in closely related Malassezia species.</title>
        <authorList>
            <person name="Sankaranarayanan S.R."/>
            <person name="Ianiri G."/>
            <person name="Coelho M.A."/>
            <person name="Reza M.H."/>
            <person name="Thimmappa B.C."/>
            <person name="Ganguly P."/>
            <person name="Vadnala R.N."/>
            <person name="Sun S."/>
            <person name="Siddharthan R."/>
            <person name="Tellgren-Roth C."/>
            <person name="Dawson T.L."/>
            <person name="Heitman J."/>
            <person name="Sanyal K."/>
        </authorList>
    </citation>
    <scope>NUCLEOTIDE SEQUENCE [LARGE SCALE GENOMIC DNA]</scope>
    <source>
        <strain evidence="12">CBS14141</strain>
    </source>
</reference>
<evidence type="ECO:0000256" key="9">
    <source>
        <dbReference type="ARBA" id="ARBA00038929"/>
    </source>
</evidence>
<organism evidence="12 13">
    <name type="scientific">Malassezia furfur</name>
    <name type="common">Pityriasis versicolor infection agent</name>
    <name type="synonym">Pityrosporum furfur</name>
    <dbReference type="NCBI Taxonomy" id="55194"/>
    <lineage>
        <taxon>Eukaryota</taxon>
        <taxon>Fungi</taxon>
        <taxon>Dikarya</taxon>
        <taxon>Basidiomycota</taxon>
        <taxon>Ustilaginomycotina</taxon>
        <taxon>Malasseziomycetes</taxon>
        <taxon>Malasseziales</taxon>
        <taxon>Malasseziaceae</taxon>
        <taxon>Malassezia</taxon>
    </lineage>
</organism>
<evidence type="ECO:0000256" key="3">
    <source>
        <dbReference type="ARBA" id="ARBA00022525"/>
    </source>
</evidence>
<dbReference type="SUPFAM" id="SSF51445">
    <property type="entry name" value="(Trans)glycosidases"/>
    <property type="match status" value="1"/>
</dbReference>
<dbReference type="EMBL" id="CP046235">
    <property type="protein sequence ID" value="WFD47450.1"/>
    <property type="molecule type" value="Genomic_DNA"/>
</dbReference>
<evidence type="ECO:0000256" key="7">
    <source>
        <dbReference type="ARBA" id="ARBA00023316"/>
    </source>
</evidence>
<evidence type="ECO:0000256" key="4">
    <source>
        <dbReference type="ARBA" id="ARBA00022729"/>
    </source>
</evidence>
<dbReference type="InterPro" id="IPR017853">
    <property type="entry name" value="GH"/>
</dbReference>
<dbReference type="PANTHER" id="PTHR31297">
    <property type="entry name" value="GLUCAN ENDO-1,6-BETA-GLUCOSIDASE B"/>
    <property type="match status" value="1"/>
</dbReference>
<keyword evidence="6" id="KW-0326">Glycosidase</keyword>
<evidence type="ECO:0000256" key="5">
    <source>
        <dbReference type="ARBA" id="ARBA00022801"/>
    </source>
</evidence>
<name>A0ABY8ESR0_MALFU</name>
<dbReference type="Proteomes" id="UP000818624">
    <property type="component" value="Chromosome 2"/>
</dbReference>
<feature type="compositionally biased region" description="Low complexity" evidence="10">
    <location>
        <begin position="53"/>
        <end position="67"/>
    </location>
</feature>
<evidence type="ECO:0000313" key="12">
    <source>
        <dbReference type="EMBL" id="WFD47450.1"/>
    </source>
</evidence>
<dbReference type="EC" id="3.2.1.58" evidence="9"/>
<evidence type="ECO:0000259" key="11">
    <source>
        <dbReference type="Pfam" id="PF00150"/>
    </source>
</evidence>
<keyword evidence="4" id="KW-0732">Signal</keyword>
<keyword evidence="3" id="KW-0964">Secreted</keyword>
<feature type="region of interest" description="Disordered" evidence="10">
    <location>
        <begin position="317"/>
        <end position="360"/>
    </location>
</feature>
<evidence type="ECO:0000313" key="13">
    <source>
        <dbReference type="Proteomes" id="UP000818624"/>
    </source>
</evidence>
<keyword evidence="7" id="KW-0961">Cell wall biogenesis/degradation</keyword>
<accession>A0ABY8ESR0</accession>
<dbReference type="InterPro" id="IPR050386">
    <property type="entry name" value="Glycosyl_hydrolase_5"/>
</dbReference>
<feature type="compositionally biased region" description="Polar residues" evidence="10">
    <location>
        <begin position="1"/>
        <end position="11"/>
    </location>
</feature>
<comment type="similarity">
    <text evidence="2">Belongs to the glycosyl hydrolase 5 (cellulase A) family.</text>
</comment>
<dbReference type="PANTHER" id="PTHR31297:SF1">
    <property type="entry name" value="GLUCAN 1,3-BETA-GLUCOSIDASE I_II-RELATED"/>
    <property type="match status" value="1"/>
</dbReference>
<evidence type="ECO:0000256" key="10">
    <source>
        <dbReference type="SAM" id="MobiDB-lite"/>
    </source>
</evidence>
<gene>
    <name evidence="12" type="ORF">GLX27_002101</name>
</gene>
<dbReference type="Pfam" id="PF00150">
    <property type="entry name" value="Cellulase"/>
    <property type="match status" value="1"/>
</dbReference>
<evidence type="ECO:0000256" key="2">
    <source>
        <dbReference type="ARBA" id="ARBA00005641"/>
    </source>
</evidence>
<feature type="compositionally biased region" description="Low complexity" evidence="10">
    <location>
        <begin position="191"/>
        <end position="200"/>
    </location>
</feature>
<evidence type="ECO:0000256" key="6">
    <source>
        <dbReference type="ARBA" id="ARBA00023295"/>
    </source>
</evidence>
<protein>
    <recommendedName>
        <fullName evidence="9">glucan 1,3-beta-glucosidase</fullName>
        <ecNumber evidence="9">3.2.1.58</ecNumber>
    </recommendedName>
</protein>
<proteinExistence type="inferred from homology"/>
<keyword evidence="5" id="KW-0378">Hydrolase</keyword>